<dbReference type="Gene3D" id="1.20.1720.10">
    <property type="entry name" value="Multidrug resistance protein D"/>
    <property type="match status" value="1"/>
</dbReference>
<gene>
    <name evidence="10" type="ORF">ER308_11485</name>
</gene>
<dbReference type="AlphaFoldDB" id="A0A411YGB1"/>
<protein>
    <submittedName>
        <fullName evidence="10">MFS transporter</fullName>
    </submittedName>
</protein>
<evidence type="ECO:0000256" key="4">
    <source>
        <dbReference type="ARBA" id="ARBA00022692"/>
    </source>
</evidence>
<organism evidence="10 11">
    <name type="scientific">Egibacter rhizosphaerae</name>
    <dbReference type="NCBI Taxonomy" id="1670831"/>
    <lineage>
        <taxon>Bacteria</taxon>
        <taxon>Bacillati</taxon>
        <taxon>Actinomycetota</taxon>
        <taxon>Nitriliruptoria</taxon>
        <taxon>Egibacterales</taxon>
        <taxon>Egibacteraceae</taxon>
        <taxon>Egibacter</taxon>
    </lineage>
</organism>
<dbReference type="OrthoDB" id="9807274at2"/>
<evidence type="ECO:0000256" key="3">
    <source>
        <dbReference type="ARBA" id="ARBA00022475"/>
    </source>
</evidence>
<dbReference type="InterPro" id="IPR020846">
    <property type="entry name" value="MFS_dom"/>
</dbReference>
<dbReference type="PANTHER" id="PTHR42718">
    <property type="entry name" value="MAJOR FACILITATOR SUPERFAMILY MULTIDRUG TRANSPORTER MFSC"/>
    <property type="match status" value="1"/>
</dbReference>
<feature type="transmembrane region" description="Helical" evidence="8">
    <location>
        <begin position="234"/>
        <end position="254"/>
    </location>
</feature>
<keyword evidence="3" id="KW-1003">Cell membrane</keyword>
<name>A0A411YGB1_9ACTN</name>
<evidence type="ECO:0000256" key="8">
    <source>
        <dbReference type="SAM" id="Phobius"/>
    </source>
</evidence>
<dbReference type="KEGG" id="erz:ER308_11485"/>
<dbReference type="InterPro" id="IPR036259">
    <property type="entry name" value="MFS_trans_sf"/>
</dbReference>
<dbReference type="PROSITE" id="PS50850">
    <property type="entry name" value="MFS"/>
    <property type="match status" value="1"/>
</dbReference>
<evidence type="ECO:0000259" key="9">
    <source>
        <dbReference type="PROSITE" id="PS50850"/>
    </source>
</evidence>
<keyword evidence="11" id="KW-1185">Reference proteome</keyword>
<dbReference type="GO" id="GO:0005886">
    <property type="term" value="C:plasma membrane"/>
    <property type="evidence" value="ECO:0007669"/>
    <property type="project" value="UniProtKB-SubCell"/>
</dbReference>
<reference evidence="10 11" key="1">
    <citation type="submission" date="2019-01" db="EMBL/GenBank/DDBJ databases">
        <title>Egibacter rhizosphaerae EGI 80759T.</title>
        <authorList>
            <person name="Chen D.-D."/>
            <person name="Tian Y."/>
            <person name="Jiao J.-Y."/>
            <person name="Zhang X.-T."/>
            <person name="Zhang Y.-G."/>
            <person name="Zhang Y."/>
            <person name="Xiao M."/>
            <person name="Shu W.-S."/>
            <person name="Li W.-J."/>
        </authorList>
    </citation>
    <scope>NUCLEOTIDE SEQUENCE [LARGE SCALE GENOMIC DNA]</scope>
    <source>
        <strain evidence="10 11">EGI 80759</strain>
    </source>
</reference>
<feature type="transmembrane region" description="Helical" evidence="8">
    <location>
        <begin position="172"/>
        <end position="190"/>
    </location>
</feature>
<comment type="subcellular location">
    <subcellularLocation>
        <location evidence="1">Cell membrane</location>
        <topology evidence="1">Multi-pass membrane protein</topology>
    </subcellularLocation>
</comment>
<evidence type="ECO:0000313" key="10">
    <source>
        <dbReference type="EMBL" id="QBI20122.1"/>
    </source>
</evidence>
<accession>A0A411YGB1</accession>
<dbReference type="Proteomes" id="UP000291469">
    <property type="component" value="Chromosome"/>
</dbReference>
<feature type="region of interest" description="Disordered" evidence="7">
    <location>
        <begin position="1"/>
        <end position="40"/>
    </location>
</feature>
<proteinExistence type="predicted"/>
<feature type="transmembrane region" description="Helical" evidence="8">
    <location>
        <begin position="113"/>
        <end position="132"/>
    </location>
</feature>
<dbReference type="EMBL" id="CP036402">
    <property type="protein sequence ID" value="QBI20122.1"/>
    <property type="molecule type" value="Genomic_DNA"/>
</dbReference>
<evidence type="ECO:0000256" key="2">
    <source>
        <dbReference type="ARBA" id="ARBA00022448"/>
    </source>
</evidence>
<feature type="domain" description="Major facilitator superfamily (MFS) profile" evidence="9">
    <location>
        <begin position="47"/>
        <end position="309"/>
    </location>
</feature>
<evidence type="ECO:0000256" key="6">
    <source>
        <dbReference type="ARBA" id="ARBA00023136"/>
    </source>
</evidence>
<dbReference type="GO" id="GO:0022857">
    <property type="term" value="F:transmembrane transporter activity"/>
    <property type="evidence" value="ECO:0007669"/>
    <property type="project" value="InterPro"/>
</dbReference>
<feature type="transmembrane region" description="Helical" evidence="8">
    <location>
        <begin position="202"/>
        <end position="222"/>
    </location>
</feature>
<evidence type="ECO:0000256" key="5">
    <source>
        <dbReference type="ARBA" id="ARBA00022989"/>
    </source>
</evidence>
<keyword evidence="2" id="KW-0813">Transport</keyword>
<feature type="transmembrane region" description="Helical" evidence="8">
    <location>
        <begin position="266"/>
        <end position="283"/>
    </location>
</feature>
<evidence type="ECO:0000256" key="7">
    <source>
        <dbReference type="SAM" id="MobiDB-lite"/>
    </source>
</evidence>
<sequence length="309" mass="32133">MNSPTRAGSAYATASRHGRRGIMMSEQPPARGRKARETDPGPRRGWGLVVLCAAFFVVVSDSTIVYTALPAIERELGFSPGRVQWVIIAYALTSGGLLLLGGRCADLLGHRRVFTSGVGAFTGASLLCGLAWSSGVLVAARVIEGLGAAVMVPAALSLLIRTFPEGAERNKALGVWGSLGGIGATAGLLLGGPLTDGLGWPWIFFLNIPVGGAVLALAPRLLPDSRDPRHQNSLDIPGALTITLALLTLIYAVVEAPNVGWTAARTVALLGVAVALAGLFVLVERRATAPSYRCASSARGRWSGATSWC</sequence>
<feature type="transmembrane region" description="Helical" evidence="8">
    <location>
        <begin position="83"/>
        <end position="101"/>
    </location>
</feature>
<evidence type="ECO:0000313" key="11">
    <source>
        <dbReference type="Proteomes" id="UP000291469"/>
    </source>
</evidence>
<feature type="transmembrane region" description="Helical" evidence="8">
    <location>
        <begin position="46"/>
        <end position="71"/>
    </location>
</feature>
<dbReference type="SUPFAM" id="SSF103473">
    <property type="entry name" value="MFS general substrate transporter"/>
    <property type="match status" value="1"/>
</dbReference>
<dbReference type="Pfam" id="PF07690">
    <property type="entry name" value="MFS_1"/>
    <property type="match status" value="1"/>
</dbReference>
<keyword evidence="5 8" id="KW-1133">Transmembrane helix</keyword>
<keyword evidence="4 8" id="KW-0812">Transmembrane</keyword>
<keyword evidence="6 8" id="KW-0472">Membrane</keyword>
<dbReference type="CDD" id="cd17321">
    <property type="entry name" value="MFS_MMR_MDR_like"/>
    <property type="match status" value="1"/>
</dbReference>
<feature type="transmembrane region" description="Helical" evidence="8">
    <location>
        <begin position="138"/>
        <end position="160"/>
    </location>
</feature>
<dbReference type="PANTHER" id="PTHR42718:SF46">
    <property type="entry name" value="BLR6921 PROTEIN"/>
    <property type="match status" value="1"/>
</dbReference>
<dbReference type="InterPro" id="IPR011701">
    <property type="entry name" value="MFS"/>
</dbReference>
<evidence type="ECO:0000256" key="1">
    <source>
        <dbReference type="ARBA" id="ARBA00004651"/>
    </source>
</evidence>